<dbReference type="Gramene" id="Manes.10G003400.2.v8.1">
    <property type="protein sequence ID" value="Manes.10G003400.2.v8.1.CDS"/>
    <property type="gene ID" value="Manes.10G003400.v8.1"/>
</dbReference>
<feature type="compositionally biased region" description="Basic and acidic residues" evidence="1">
    <location>
        <begin position="798"/>
        <end position="815"/>
    </location>
</feature>
<feature type="region of interest" description="Disordered" evidence="1">
    <location>
        <begin position="234"/>
        <end position="303"/>
    </location>
</feature>
<reference evidence="4 5" key="1">
    <citation type="submission" date="2016-02" db="EMBL/GenBank/DDBJ databases">
        <title>WGS assembly of Manihot esculenta.</title>
        <authorList>
            <person name="Bredeson J.V."/>
            <person name="Prochnik S.E."/>
            <person name="Lyons J.B."/>
            <person name="Schmutz J."/>
            <person name="Grimwood J."/>
            <person name="Vrebalov J."/>
            <person name="Bart R.S."/>
            <person name="Amuge T."/>
            <person name="Ferguson M.E."/>
            <person name="Green R."/>
            <person name="Putnam N."/>
            <person name="Stites J."/>
            <person name="Rounsley S."/>
            <person name="Rokhsar D.S."/>
        </authorList>
    </citation>
    <scope>NUCLEOTIDE SEQUENCE [LARGE SCALE GENOMIC DNA]</scope>
    <source>
        <strain evidence="5">cv. AM560-2</strain>
        <tissue evidence="4">Leaf</tissue>
    </source>
</reference>
<feature type="region of interest" description="Disordered" evidence="1">
    <location>
        <begin position="789"/>
        <end position="860"/>
    </location>
</feature>
<dbReference type="InterPro" id="IPR021480">
    <property type="entry name" value="Zinc_ribbon_12"/>
</dbReference>
<feature type="region of interest" description="Disordered" evidence="1">
    <location>
        <begin position="321"/>
        <end position="362"/>
    </location>
</feature>
<dbReference type="PANTHER" id="PTHR31105">
    <property type="entry name" value="EXTRA-LARGE G-PROTEIN-LIKE"/>
    <property type="match status" value="1"/>
</dbReference>
<proteinExistence type="predicted"/>
<accession>A0A251JX92</accession>
<evidence type="ECO:0000256" key="1">
    <source>
        <dbReference type="SAM" id="MobiDB-lite"/>
    </source>
</evidence>
<gene>
    <name evidence="4" type="ORF">MANES_10G003400</name>
</gene>
<feature type="compositionally biased region" description="Basic and acidic residues" evidence="1">
    <location>
        <begin position="138"/>
        <end position="153"/>
    </location>
</feature>
<feature type="domain" description="Probable zinc-ribbon" evidence="2">
    <location>
        <begin position="666"/>
        <end position="710"/>
    </location>
</feature>
<evidence type="ECO:0000313" key="5">
    <source>
        <dbReference type="Proteomes" id="UP000091857"/>
    </source>
</evidence>
<dbReference type="InterPro" id="IPR055126">
    <property type="entry name" value="EDR4-like_N"/>
</dbReference>
<feature type="compositionally biased region" description="Polar residues" evidence="1">
    <location>
        <begin position="240"/>
        <end position="265"/>
    </location>
</feature>
<evidence type="ECO:0000259" key="2">
    <source>
        <dbReference type="Pfam" id="PF11331"/>
    </source>
</evidence>
<dbReference type="AlphaFoldDB" id="A0A251JX92"/>
<dbReference type="OrthoDB" id="1930285at2759"/>
<dbReference type="Pfam" id="PF11331">
    <property type="entry name" value="Zn_ribbon_12"/>
    <property type="match status" value="1"/>
</dbReference>
<keyword evidence="5" id="KW-1185">Reference proteome</keyword>
<dbReference type="EMBL" id="CM004396">
    <property type="protein sequence ID" value="OAY38292.1"/>
    <property type="molecule type" value="Genomic_DNA"/>
</dbReference>
<feature type="domain" description="Enhanced disease resistance 4-like N-terminal" evidence="3">
    <location>
        <begin position="7"/>
        <end position="40"/>
    </location>
</feature>
<sequence>MSGTSPKIRFVRCPRCQNVLPELPNVPVYECGCCGIHLQAKVRKENAESTTSGSPETNASGLRNLDHVSEDKESSSLSHETLLHSVGECSLGHGRGQIKSSNGNGDKPIGLFLTNEDENNVRDINGSEDFDIEQLKDSNAEQKSESNKNESRTCDNQQVRGVNLSDEDHNNDGHQNESLACNIEQDGVSNGDCTSDELSHLSNRKLSHSPLSRTNSEVEFNDESLLLAAKAKLEAEPDAQNESNSTFERSSQGELVDTKGSTSIATARHPAGESISSDILISSPNDHLKQPQENSHNGSDCVRSTDASEIADFANNPSSELSGTLIDLSKSPTTRSSRAYYDDGLSSYEGTDDQLPNRHKRSSKHVYGLANYSASDVRLRRERFPINSNHEIHHFRTSASFLPERTHHALKSTKLDQELLGPKGLDQPGRNWRRLARDEYMSQLALNQSDSLANYESGSPSNYSELYNSRFPGKDKPAYFEQEKMQLLRMVYELQDQLNKASLNDKPNDGFTWKDHYTPMYNDREFLQEESLYNLVYPRFAERVREESNWSQQKKYSRLPFSAEATTSRHQVDHSMCCCPQEWQRKGHFPPPGFRHNGGFCRVHSHLDLYNSYGSCPTSPQRHVEYEFPMYFCGTKSDDQMHRNHEVKRYLREKHHLAKRHLRPIAGGAPFITCSSCFKQLQLPADFLLFKRRCHLLKCGACSEVLKFSLQDRTHLMPYTPTAEAPPTSEVDENTDAIHRRNFTSTSHVSGPYLDSMSCSDEYGLSRKSCSTEKDPVCQTPFHAIHRNEVQRNVSHGSLEHSEERRKFVSNEAQKKGKGPMQIYEAAGPSSSKSKSKKVSSEIEEIPAGGEGGSPLHRLMGYSSPSDMIYGWGPSGPAAASYYPEMQRN</sequence>
<dbReference type="OMA" id="GHVETHM"/>
<name>A0A251JX92_MANES</name>
<dbReference type="Gramene" id="Manes.10G003400.4.v8.1">
    <property type="protein sequence ID" value="Manes.10G003400.4.v8.1.CDS"/>
    <property type="gene ID" value="Manes.10G003400.v8.1"/>
</dbReference>
<dbReference type="PANTHER" id="PTHR31105:SF38">
    <property type="entry name" value="PROTEIN ENHANCED DISEASE RESISTANCE 4"/>
    <property type="match status" value="1"/>
</dbReference>
<dbReference type="Proteomes" id="UP000091857">
    <property type="component" value="Chromosome 10"/>
</dbReference>
<evidence type="ECO:0000259" key="3">
    <source>
        <dbReference type="Pfam" id="PF22910"/>
    </source>
</evidence>
<dbReference type="EMBL" id="CM004396">
    <property type="protein sequence ID" value="OAY38293.1"/>
    <property type="molecule type" value="Genomic_DNA"/>
</dbReference>
<evidence type="ECO:0000313" key="4">
    <source>
        <dbReference type="EMBL" id="OAY38293.1"/>
    </source>
</evidence>
<protein>
    <submittedName>
        <fullName evidence="4">Uncharacterized protein</fullName>
    </submittedName>
</protein>
<dbReference type="GO" id="GO:1900150">
    <property type="term" value="P:regulation of defense response to fungus"/>
    <property type="evidence" value="ECO:0007669"/>
    <property type="project" value="InterPro"/>
</dbReference>
<dbReference type="STRING" id="3983.A0A251JX92"/>
<organism evidence="4 5">
    <name type="scientific">Manihot esculenta</name>
    <name type="common">Cassava</name>
    <name type="synonym">Jatropha manihot</name>
    <dbReference type="NCBI Taxonomy" id="3983"/>
    <lineage>
        <taxon>Eukaryota</taxon>
        <taxon>Viridiplantae</taxon>
        <taxon>Streptophyta</taxon>
        <taxon>Embryophyta</taxon>
        <taxon>Tracheophyta</taxon>
        <taxon>Spermatophyta</taxon>
        <taxon>Magnoliopsida</taxon>
        <taxon>eudicotyledons</taxon>
        <taxon>Gunneridae</taxon>
        <taxon>Pentapetalae</taxon>
        <taxon>rosids</taxon>
        <taxon>fabids</taxon>
        <taxon>Malpighiales</taxon>
        <taxon>Euphorbiaceae</taxon>
        <taxon>Crotonoideae</taxon>
        <taxon>Manihoteae</taxon>
        <taxon>Manihot</taxon>
    </lineage>
</organism>
<feature type="compositionally biased region" description="Polar residues" evidence="1">
    <location>
        <begin position="274"/>
        <end position="298"/>
    </location>
</feature>
<feature type="region of interest" description="Disordered" evidence="1">
    <location>
        <begin position="138"/>
        <end position="157"/>
    </location>
</feature>
<dbReference type="InterPro" id="IPR040244">
    <property type="entry name" value="EDR4-like"/>
</dbReference>
<dbReference type="Gramene" id="Manes.10G003400.5.v8.1">
    <property type="protein sequence ID" value="Manes.10G003400.5.v8.1.CDS"/>
    <property type="gene ID" value="Manes.10G003400.v8.1"/>
</dbReference>
<dbReference type="Pfam" id="PF22910">
    <property type="entry name" value="EDR4-like_1st"/>
    <property type="match status" value="1"/>
</dbReference>